<comment type="caution">
    <text evidence="9">The sequence shown here is derived from an EMBL/GenBank/DDBJ whole genome shotgun (WGS) entry which is preliminary data.</text>
</comment>
<dbReference type="InterPro" id="IPR027684">
    <property type="entry name" value="TBCC"/>
</dbReference>
<evidence type="ECO:0000256" key="3">
    <source>
        <dbReference type="ARBA" id="ARBA00022490"/>
    </source>
</evidence>
<evidence type="ECO:0000256" key="5">
    <source>
        <dbReference type="ARBA" id="ARBA00023186"/>
    </source>
</evidence>
<comment type="similarity">
    <text evidence="2">Belongs to the TBCC family.</text>
</comment>
<name>A0ABR3Y8L2_9PEZI</name>
<feature type="compositionally biased region" description="Polar residues" evidence="7">
    <location>
        <begin position="118"/>
        <end position="128"/>
    </location>
</feature>
<comment type="subcellular location">
    <subcellularLocation>
        <location evidence="1">Cytoplasm</location>
    </subcellularLocation>
</comment>
<keyword evidence="4" id="KW-0007">Acetylation</keyword>
<dbReference type="InterPro" id="IPR031925">
    <property type="entry name" value="TBCC_N"/>
</dbReference>
<dbReference type="Pfam" id="PF16752">
    <property type="entry name" value="TBCC_N"/>
    <property type="match status" value="1"/>
</dbReference>
<organism evidence="9 10">
    <name type="scientific">Phialemonium thermophilum</name>
    <dbReference type="NCBI Taxonomy" id="223376"/>
    <lineage>
        <taxon>Eukaryota</taxon>
        <taxon>Fungi</taxon>
        <taxon>Dikarya</taxon>
        <taxon>Ascomycota</taxon>
        <taxon>Pezizomycotina</taxon>
        <taxon>Sordariomycetes</taxon>
        <taxon>Sordariomycetidae</taxon>
        <taxon>Cephalothecales</taxon>
        <taxon>Cephalothecaceae</taxon>
        <taxon>Phialemonium</taxon>
    </lineage>
</organism>
<feature type="compositionally biased region" description="Basic and acidic residues" evidence="7">
    <location>
        <begin position="143"/>
        <end position="158"/>
    </location>
</feature>
<dbReference type="InterPro" id="IPR017901">
    <property type="entry name" value="C-CAP_CF_C-like"/>
</dbReference>
<dbReference type="PROSITE" id="PS51329">
    <property type="entry name" value="C_CAP_COFACTOR_C"/>
    <property type="match status" value="1"/>
</dbReference>
<dbReference type="SMART" id="SM00673">
    <property type="entry name" value="CARP"/>
    <property type="match status" value="1"/>
</dbReference>
<dbReference type="PANTHER" id="PTHR15139:SF0">
    <property type="entry name" value="TUBULIN-SPECIFIC CHAPERONE C"/>
    <property type="match status" value="1"/>
</dbReference>
<evidence type="ECO:0000313" key="10">
    <source>
        <dbReference type="Proteomes" id="UP001586593"/>
    </source>
</evidence>
<evidence type="ECO:0000256" key="1">
    <source>
        <dbReference type="ARBA" id="ARBA00004496"/>
    </source>
</evidence>
<comment type="subunit">
    <text evidence="6">Supercomplex made of cofactors A to E. Cofactors A and D function by capturing and stabilizing tubulin in a quasi-native conformation. Cofactor E binds to the cofactor D-tubulin complex; interaction with cofactor C then causes the release of tubulin polypeptides that are committed to the native state.</text>
</comment>
<dbReference type="InterPro" id="IPR006599">
    <property type="entry name" value="CARP_motif"/>
</dbReference>
<proteinExistence type="inferred from homology"/>
<protein>
    <recommendedName>
        <fullName evidence="8">C-CAP/cofactor C-like domain-containing protein</fullName>
    </recommendedName>
</protein>
<keyword evidence="5" id="KW-0143">Chaperone</keyword>
<reference evidence="9 10" key="1">
    <citation type="journal article" date="2024" name="Commun. Biol.">
        <title>Comparative genomic analysis of thermophilic fungi reveals convergent evolutionary adaptations and gene losses.</title>
        <authorList>
            <person name="Steindorff A.S."/>
            <person name="Aguilar-Pontes M.V."/>
            <person name="Robinson A.J."/>
            <person name="Andreopoulos B."/>
            <person name="LaButti K."/>
            <person name="Kuo A."/>
            <person name="Mondo S."/>
            <person name="Riley R."/>
            <person name="Otillar R."/>
            <person name="Haridas S."/>
            <person name="Lipzen A."/>
            <person name="Grimwood J."/>
            <person name="Schmutz J."/>
            <person name="Clum A."/>
            <person name="Reid I.D."/>
            <person name="Moisan M.C."/>
            <person name="Butler G."/>
            <person name="Nguyen T.T.M."/>
            <person name="Dewar K."/>
            <person name="Conant G."/>
            <person name="Drula E."/>
            <person name="Henrissat B."/>
            <person name="Hansel C."/>
            <person name="Singer S."/>
            <person name="Hutchinson M.I."/>
            <person name="de Vries R.P."/>
            <person name="Natvig D.O."/>
            <person name="Powell A.J."/>
            <person name="Tsang A."/>
            <person name="Grigoriev I.V."/>
        </authorList>
    </citation>
    <scope>NUCLEOTIDE SEQUENCE [LARGE SCALE GENOMIC DNA]</scope>
    <source>
        <strain evidence="9 10">ATCC 24622</strain>
    </source>
</reference>
<feature type="domain" description="C-CAP/cofactor C-like" evidence="8">
    <location>
        <begin position="180"/>
        <end position="306"/>
    </location>
</feature>
<evidence type="ECO:0000256" key="6">
    <source>
        <dbReference type="ARBA" id="ARBA00026055"/>
    </source>
</evidence>
<dbReference type="Proteomes" id="UP001586593">
    <property type="component" value="Unassembled WGS sequence"/>
</dbReference>
<dbReference type="InterPro" id="IPR012945">
    <property type="entry name" value="Tubulin-bd_cofactor_C_dom"/>
</dbReference>
<dbReference type="PANTHER" id="PTHR15139">
    <property type="entry name" value="TUBULIN FOLDING COFACTOR C"/>
    <property type="match status" value="1"/>
</dbReference>
<dbReference type="Pfam" id="PF07986">
    <property type="entry name" value="TBCC"/>
    <property type="match status" value="1"/>
</dbReference>
<evidence type="ECO:0000256" key="7">
    <source>
        <dbReference type="SAM" id="MobiDB-lite"/>
    </source>
</evidence>
<keyword evidence="10" id="KW-1185">Reference proteome</keyword>
<dbReference type="EMBL" id="JAZHXJ010000004">
    <property type="protein sequence ID" value="KAL1884112.1"/>
    <property type="molecule type" value="Genomic_DNA"/>
</dbReference>
<accession>A0ABR3Y8L2</accession>
<sequence length="353" mass="38991">MDSKECFYRHFQASVNTIQEQINRLADCSAVGGERQDATERIMASISRLSNEVADASEYIPAYDLRTYSQTIKALSEQLNSVVSKWAPRNRFQFKSRASAPFSTTSKHDFRRLGRAQENPTATVSDATSEQRDAVGGLPSEKNYNEEIGRQRGSDNRRPSFSSATDITISDHAGLHIILPSTASRAASAGSLTKLRGCIVDMSGPTTGGALFVSLTVRDVEKSLIVAGRVSGSAHITGVKDSIVVVAARQVRIHECTNVDFYLHCKSHPIIEDCSGLRFAPLPATYATEQEPAEQNQWDKVDDFKWLKAEHSPNWSILPETERLPEDTWRRIAPGLPGMNVNDVLKRVGIEVK</sequence>
<dbReference type="InterPro" id="IPR016098">
    <property type="entry name" value="CAP/MinC_C"/>
</dbReference>
<dbReference type="InterPro" id="IPR038397">
    <property type="entry name" value="TBCC_N_sf"/>
</dbReference>
<dbReference type="Gene3D" id="2.160.20.70">
    <property type="match status" value="1"/>
</dbReference>
<evidence type="ECO:0000313" key="9">
    <source>
        <dbReference type="EMBL" id="KAL1884112.1"/>
    </source>
</evidence>
<evidence type="ECO:0000256" key="4">
    <source>
        <dbReference type="ARBA" id="ARBA00022990"/>
    </source>
</evidence>
<evidence type="ECO:0000259" key="8">
    <source>
        <dbReference type="PROSITE" id="PS51329"/>
    </source>
</evidence>
<evidence type="ECO:0000256" key="2">
    <source>
        <dbReference type="ARBA" id="ARBA00008848"/>
    </source>
</evidence>
<gene>
    <name evidence="9" type="ORF">VTK73DRAFT_6781</name>
</gene>
<dbReference type="Gene3D" id="1.20.58.1250">
    <property type="entry name" value="Tubulin Binding Cofactor C, N-terminal domain"/>
    <property type="match status" value="1"/>
</dbReference>
<feature type="region of interest" description="Disordered" evidence="7">
    <location>
        <begin position="103"/>
        <end position="165"/>
    </location>
</feature>
<keyword evidence="3" id="KW-0963">Cytoplasm</keyword>